<dbReference type="Proteomes" id="UP000523545">
    <property type="component" value="Unassembled WGS sequence"/>
</dbReference>
<keyword evidence="5" id="KW-1185">Reference proteome</keyword>
<name>A0A7Y9X3T7_9ACTN</name>
<keyword evidence="2" id="KW-1133">Transmembrane helix</keyword>
<accession>A0A7Y9X3T7</accession>
<feature type="region of interest" description="Disordered" evidence="1">
    <location>
        <begin position="340"/>
        <end position="499"/>
    </location>
</feature>
<reference evidence="4 5" key="1">
    <citation type="submission" date="2020-07" db="EMBL/GenBank/DDBJ databases">
        <title>Sequencing the genomes of 1000 actinobacteria strains.</title>
        <authorList>
            <person name="Klenk H.-P."/>
        </authorList>
    </citation>
    <scope>NUCLEOTIDE SEQUENCE [LARGE SCALE GENOMIC DNA]</scope>
    <source>
        <strain evidence="4 5">DSM 45876</strain>
    </source>
</reference>
<evidence type="ECO:0000259" key="3">
    <source>
        <dbReference type="PROSITE" id="PS51782"/>
    </source>
</evidence>
<dbReference type="SUPFAM" id="SSF54106">
    <property type="entry name" value="LysM domain"/>
    <property type="match status" value="1"/>
</dbReference>
<dbReference type="CDD" id="cd00118">
    <property type="entry name" value="LysM"/>
    <property type="match status" value="1"/>
</dbReference>
<feature type="domain" description="LysM" evidence="3">
    <location>
        <begin position="193"/>
        <end position="240"/>
    </location>
</feature>
<feature type="compositionally biased region" description="Gly residues" evidence="1">
    <location>
        <begin position="453"/>
        <end position="476"/>
    </location>
</feature>
<dbReference type="InterPro" id="IPR036779">
    <property type="entry name" value="LysM_dom_sf"/>
</dbReference>
<feature type="compositionally biased region" description="Low complexity" evidence="1">
    <location>
        <begin position="439"/>
        <end position="452"/>
    </location>
</feature>
<dbReference type="Gene3D" id="3.10.350.10">
    <property type="entry name" value="LysM domain"/>
    <property type="match status" value="1"/>
</dbReference>
<evidence type="ECO:0000313" key="5">
    <source>
        <dbReference type="Proteomes" id="UP000523545"/>
    </source>
</evidence>
<evidence type="ECO:0000256" key="1">
    <source>
        <dbReference type="SAM" id="MobiDB-lite"/>
    </source>
</evidence>
<dbReference type="AlphaFoldDB" id="A0A7Y9X3T7"/>
<evidence type="ECO:0000256" key="2">
    <source>
        <dbReference type="SAM" id="Phobius"/>
    </source>
</evidence>
<feature type="region of interest" description="Disordered" evidence="1">
    <location>
        <begin position="241"/>
        <end position="299"/>
    </location>
</feature>
<sequence length="499" mass="49421">MPVSGGSVVRRTGRILTGIGALAVLCALLVGAPIALLAFAGNPLPDHLPTVSEVGTALTSRDDGQLFLRALAVAGWFGWATFAFSVLVELGAQSLRRPAPKLPGMGRQQKAAAALVGSVALILVASPAAASAAAVYGAPAYTVAPGASALAAPARAGATPDTAAPLARSGPLGLAGTERAAFGGSAANNEAAPVYRVARGDYLGEVAERYLDEFGDYRQLAKLNKLDDPDRIRPGQLLRLPTEAADQGARQHATGRLVDRPAVPKPPAPRPAPERAAPERVDPAPPSGTQSAGQPPAMTVGAARAGTADRVNRPLAVSAVLAVASIVGAQIGAVLGLRRRPATAGATPRLAASSRKPRGSTSRSASGTSRSTSSAERGASSTGRSTSATRRTAGGAGGSGAAWAASRAAAAIEAPTSPAGRTATSVNGTGLRGAGLRGSGLEPSGVPDPSGVPGRGGDDGWAGDGGEGGLFTGGHGLDSVPDGPPVGRHRRSGAGQDRG</sequence>
<protein>
    <submittedName>
        <fullName evidence="4">LysM repeat protein</fullName>
    </submittedName>
</protein>
<dbReference type="PROSITE" id="PS51782">
    <property type="entry name" value="LYSM"/>
    <property type="match status" value="1"/>
</dbReference>
<dbReference type="Pfam" id="PF01476">
    <property type="entry name" value="LysM"/>
    <property type="match status" value="1"/>
</dbReference>
<evidence type="ECO:0000313" key="4">
    <source>
        <dbReference type="EMBL" id="NYH44358.1"/>
    </source>
</evidence>
<comment type="caution">
    <text evidence="4">The sequence shown here is derived from an EMBL/GenBank/DDBJ whole genome shotgun (WGS) entry which is preliminary data.</text>
</comment>
<dbReference type="EMBL" id="JACCHK010000001">
    <property type="protein sequence ID" value="NYH44358.1"/>
    <property type="molecule type" value="Genomic_DNA"/>
</dbReference>
<keyword evidence="2" id="KW-0812">Transmembrane</keyword>
<feature type="compositionally biased region" description="Low complexity" evidence="1">
    <location>
        <begin position="342"/>
        <end position="352"/>
    </location>
</feature>
<organism evidence="4 5">
    <name type="scientific">Micromonospora jinlongensis</name>
    <dbReference type="NCBI Taxonomy" id="1287877"/>
    <lineage>
        <taxon>Bacteria</taxon>
        <taxon>Bacillati</taxon>
        <taxon>Actinomycetota</taxon>
        <taxon>Actinomycetes</taxon>
        <taxon>Micromonosporales</taxon>
        <taxon>Micromonosporaceae</taxon>
        <taxon>Micromonospora</taxon>
    </lineage>
</organism>
<dbReference type="InterPro" id="IPR018392">
    <property type="entry name" value="LysM"/>
</dbReference>
<feature type="compositionally biased region" description="Low complexity" evidence="1">
    <location>
        <begin position="359"/>
        <end position="393"/>
    </location>
</feature>
<feature type="compositionally biased region" description="Low complexity" evidence="1">
    <location>
        <begin position="401"/>
        <end position="420"/>
    </location>
</feature>
<proteinExistence type="predicted"/>
<feature type="transmembrane region" description="Helical" evidence="2">
    <location>
        <begin position="66"/>
        <end position="90"/>
    </location>
</feature>
<keyword evidence="2" id="KW-0472">Membrane</keyword>
<gene>
    <name evidence="4" type="ORF">HNR22_004085</name>
</gene>
<feature type="transmembrane region" description="Helical" evidence="2">
    <location>
        <begin position="111"/>
        <end position="136"/>
    </location>
</feature>
<feature type="compositionally biased region" description="Basic and acidic residues" evidence="1">
    <location>
        <begin position="272"/>
        <end position="282"/>
    </location>
</feature>
<feature type="transmembrane region" description="Helical" evidence="2">
    <location>
        <begin position="15"/>
        <end position="40"/>
    </location>
</feature>